<dbReference type="RefSeq" id="WP_187957705.1">
    <property type="nucleotide sequence ID" value="NZ_JAVBVO010000005.1"/>
</dbReference>
<dbReference type="InterPro" id="IPR002550">
    <property type="entry name" value="CNNM"/>
</dbReference>
<evidence type="ECO:0000256" key="4">
    <source>
        <dbReference type="ARBA" id="ARBA00022692"/>
    </source>
</evidence>
<dbReference type="Pfam" id="PF01595">
    <property type="entry name" value="CNNM"/>
    <property type="match status" value="1"/>
</dbReference>
<comment type="caution">
    <text evidence="14">The sequence shown here is derived from an EMBL/GenBank/DDBJ whole genome shotgun (WGS) entry which is preliminary data.</text>
</comment>
<keyword evidence="5" id="KW-0677">Repeat</keyword>
<dbReference type="Gene3D" id="3.30.465.10">
    <property type="match status" value="1"/>
</dbReference>
<dbReference type="Pfam" id="PF00571">
    <property type="entry name" value="CBS"/>
    <property type="match status" value="2"/>
</dbReference>
<dbReference type="FunFam" id="3.10.580.10:FF:000002">
    <property type="entry name" value="Magnesium/cobalt efflux protein CorC"/>
    <property type="match status" value="1"/>
</dbReference>
<protein>
    <submittedName>
        <fullName evidence="14">Hemolysin family protein</fullName>
    </submittedName>
</protein>
<evidence type="ECO:0000259" key="12">
    <source>
        <dbReference type="PROSITE" id="PS51371"/>
    </source>
</evidence>
<dbReference type="SMART" id="SM01091">
    <property type="entry name" value="CorC_HlyC"/>
    <property type="match status" value="1"/>
</dbReference>
<feature type="transmembrane region" description="Helical" evidence="11">
    <location>
        <begin position="59"/>
        <end position="78"/>
    </location>
</feature>
<dbReference type="PROSITE" id="PS51846">
    <property type="entry name" value="CNNM"/>
    <property type="match status" value="1"/>
</dbReference>
<evidence type="ECO:0000256" key="6">
    <source>
        <dbReference type="ARBA" id="ARBA00022989"/>
    </source>
</evidence>
<name>A0AAW9JWR3_CARML</name>
<keyword evidence="4 10" id="KW-0812">Transmembrane</keyword>
<comment type="similarity">
    <text evidence="2">Belongs to the UPF0053 family.</text>
</comment>
<organism evidence="14 15">
    <name type="scientific">Carnobacterium maltaromaticum</name>
    <name type="common">Carnobacterium piscicola</name>
    <dbReference type="NCBI Taxonomy" id="2751"/>
    <lineage>
        <taxon>Bacteria</taxon>
        <taxon>Bacillati</taxon>
        <taxon>Bacillota</taxon>
        <taxon>Bacilli</taxon>
        <taxon>Lactobacillales</taxon>
        <taxon>Carnobacteriaceae</taxon>
        <taxon>Carnobacterium</taxon>
    </lineage>
</organism>
<dbReference type="PANTHER" id="PTHR43099:SF2">
    <property type="entry name" value="UPF0053 PROTEIN YRKA"/>
    <property type="match status" value="1"/>
</dbReference>
<dbReference type="EMBL" id="JAVBVO010000005">
    <property type="protein sequence ID" value="MDZ5760053.1"/>
    <property type="molecule type" value="Genomic_DNA"/>
</dbReference>
<dbReference type="InterPro" id="IPR046342">
    <property type="entry name" value="CBS_dom_sf"/>
</dbReference>
<feature type="transmembrane region" description="Helical" evidence="11">
    <location>
        <begin position="98"/>
        <end position="123"/>
    </location>
</feature>
<evidence type="ECO:0000256" key="11">
    <source>
        <dbReference type="SAM" id="Phobius"/>
    </source>
</evidence>
<dbReference type="InterPro" id="IPR051676">
    <property type="entry name" value="UPF0053_domain"/>
</dbReference>
<sequence length="452" mass="51222">MSIGTGMIIFFIILGIAALFVMSEFVLVRIRPSRLDFLIENGNKKAILLKKMTQHLDTYLSATQLGVTITSLALGWLGDPTFKRLFDNLFENFNLPSSVSSLLSIVISFSVLTFIQVIVGELVPKNFAINKTEKIGLLIARPLQIWYLLMFPIVYLLNGIANGISRSFGLKSVGESDESVSEEELRIIMSESLKSGEINHDEYQFVENVFAFDNRMSREIMVPRTEMVTVSTDMSLKEISQLVQTERYTRYPVIQDGDKDSIVGVINTKEIFAAYVTYVESGLSDEFMITKYVRPVISVIETIPIKEILVRMQKERNQVAILVDEYGGTSGMISIEDIVEEIVGDINDDYATTEAPEMTKIDDHHYLVSARMLIDDINELFGLDIDEENVDTIGGWMMNEKYDLVEGDHIVFKNYTFTVKKAGKSTIEWIEITLSDNKAETHEVKEKNKDEE</sequence>
<keyword evidence="6 10" id="KW-1133">Transmembrane helix</keyword>
<evidence type="ECO:0000256" key="3">
    <source>
        <dbReference type="ARBA" id="ARBA00022475"/>
    </source>
</evidence>
<evidence type="ECO:0000256" key="10">
    <source>
        <dbReference type="PROSITE-ProRule" id="PRU01193"/>
    </source>
</evidence>
<dbReference type="PROSITE" id="PS51371">
    <property type="entry name" value="CBS"/>
    <property type="match status" value="2"/>
</dbReference>
<dbReference type="CDD" id="cd04590">
    <property type="entry name" value="CBS_pair_CorC_HlyC_assoc"/>
    <property type="match status" value="1"/>
</dbReference>
<dbReference type="SMART" id="SM00116">
    <property type="entry name" value="CBS"/>
    <property type="match status" value="2"/>
</dbReference>
<dbReference type="InterPro" id="IPR016169">
    <property type="entry name" value="FAD-bd_PCMH_sub2"/>
</dbReference>
<dbReference type="AlphaFoldDB" id="A0AAW9JWR3"/>
<evidence type="ECO:0000313" key="14">
    <source>
        <dbReference type="EMBL" id="MDZ5760053.1"/>
    </source>
</evidence>
<keyword evidence="8 10" id="KW-0472">Membrane</keyword>
<feature type="domain" description="CBS" evidence="12">
    <location>
        <begin position="221"/>
        <end position="286"/>
    </location>
</feature>
<dbReference type="InterPro" id="IPR000644">
    <property type="entry name" value="CBS_dom"/>
</dbReference>
<feature type="transmembrane region" description="Helical" evidence="11">
    <location>
        <begin position="6"/>
        <end position="28"/>
    </location>
</feature>
<evidence type="ECO:0000256" key="1">
    <source>
        <dbReference type="ARBA" id="ARBA00004651"/>
    </source>
</evidence>
<dbReference type="SUPFAM" id="SSF54631">
    <property type="entry name" value="CBS-domain pair"/>
    <property type="match status" value="1"/>
</dbReference>
<dbReference type="Proteomes" id="UP001290462">
    <property type="component" value="Unassembled WGS sequence"/>
</dbReference>
<evidence type="ECO:0000256" key="7">
    <source>
        <dbReference type="ARBA" id="ARBA00023122"/>
    </source>
</evidence>
<reference evidence="14" key="1">
    <citation type="submission" date="2023-08" db="EMBL/GenBank/DDBJ databases">
        <title>Genomic characterization of piscicolin 126 produced by Carnobacterium maltaromaticum CM22 strain isolated from salmon (Salmo salar).</title>
        <authorList>
            <person name="Gonzalez-Gragera E."/>
            <person name="Garcia-Lopez J.D."/>
            <person name="Teso-Perez C."/>
            <person name="Gimenez-Hernandez I."/>
            <person name="Peralta-Sanchez J.M."/>
            <person name="Valdivia E."/>
            <person name="Montalban-Lopez M."/>
            <person name="Martin-Platero A.M."/>
            <person name="Banos A."/>
            <person name="Martinez-Bueno M."/>
        </authorList>
    </citation>
    <scope>NUCLEOTIDE SEQUENCE</scope>
    <source>
        <strain evidence="14">CM22</strain>
    </source>
</reference>
<dbReference type="Pfam" id="PF03471">
    <property type="entry name" value="CorC_HlyC"/>
    <property type="match status" value="1"/>
</dbReference>
<evidence type="ECO:0000256" key="8">
    <source>
        <dbReference type="ARBA" id="ARBA00023136"/>
    </source>
</evidence>
<evidence type="ECO:0000313" key="15">
    <source>
        <dbReference type="Proteomes" id="UP001290462"/>
    </source>
</evidence>
<keyword evidence="7 9" id="KW-0129">CBS domain</keyword>
<evidence type="ECO:0000256" key="2">
    <source>
        <dbReference type="ARBA" id="ARBA00006337"/>
    </source>
</evidence>
<dbReference type="GO" id="GO:0050660">
    <property type="term" value="F:flavin adenine dinucleotide binding"/>
    <property type="evidence" value="ECO:0007669"/>
    <property type="project" value="InterPro"/>
</dbReference>
<feature type="domain" description="CBS" evidence="12">
    <location>
        <begin position="288"/>
        <end position="349"/>
    </location>
</feature>
<dbReference type="Gene3D" id="3.10.580.10">
    <property type="entry name" value="CBS-domain"/>
    <property type="match status" value="1"/>
</dbReference>
<evidence type="ECO:0000256" key="9">
    <source>
        <dbReference type="PROSITE-ProRule" id="PRU00703"/>
    </source>
</evidence>
<keyword evidence="3" id="KW-1003">Cell membrane</keyword>
<accession>A0AAW9JWR3</accession>
<evidence type="ECO:0000256" key="5">
    <source>
        <dbReference type="ARBA" id="ARBA00022737"/>
    </source>
</evidence>
<dbReference type="InterPro" id="IPR005170">
    <property type="entry name" value="Transptr-assoc_dom"/>
</dbReference>
<dbReference type="GO" id="GO:0005886">
    <property type="term" value="C:plasma membrane"/>
    <property type="evidence" value="ECO:0007669"/>
    <property type="project" value="UniProtKB-SubCell"/>
</dbReference>
<dbReference type="InterPro" id="IPR044751">
    <property type="entry name" value="Ion_transp-like_CBS"/>
</dbReference>
<feature type="domain" description="CNNM transmembrane" evidence="13">
    <location>
        <begin position="1"/>
        <end position="202"/>
    </location>
</feature>
<dbReference type="PANTHER" id="PTHR43099">
    <property type="entry name" value="UPF0053 PROTEIN YRKA"/>
    <property type="match status" value="1"/>
</dbReference>
<proteinExistence type="inferred from homology"/>
<dbReference type="InterPro" id="IPR036318">
    <property type="entry name" value="FAD-bd_PCMH-like_sf"/>
</dbReference>
<comment type="subcellular location">
    <subcellularLocation>
        <location evidence="1">Cell membrane</location>
        <topology evidence="1">Multi-pass membrane protein</topology>
    </subcellularLocation>
</comment>
<dbReference type="SUPFAM" id="SSF56176">
    <property type="entry name" value="FAD-binding/transporter-associated domain-like"/>
    <property type="match status" value="1"/>
</dbReference>
<feature type="transmembrane region" description="Helical" evidence="11">
    <location>
        <begin position="135"/>
        <end position="157"/>
    </location>
</feature>
<gene>
    <name evidence="14" type="ORF">RAK27_15565</name>
</gene>
<evidence type="ECO:0000259" key="13">
    <source>
        <dbReference type="PROSITE" id="PS51846"/>
    </source>
</evidence>